<dbReference type="Gene3D" id="3.20.20.140">
    <property type="entry name" value="Metal-dependent hydrolases"/>
    <property type="match status" value="1"/>
</dbReference>
<dbReference type="Proteomes" id="UP000243297">
    <property type="component" value="Unassembled WGS sequence"/>
</dbReference>
<name>A0A1T4NZD0_9FIRM</name>
<dbReference type="InterPro" id="IPR016195">
    <property type="entry name" value="Pol/histidinol_Pase-like"/>
</dbReference>
<dbReference type="PANTHER" id="PTHR42924:SF3">
    <property type="entry name" value="POLYMERASE_HISTIDINOL PHOSPHATASE N-TERMINAL DOMAIN-CONTAINING PROTEIN"/>
    <property type="match status" value="1"/>
</dbReference>
<dbReference type="EMBL" id="FUWY01000005">
    <property type="protein sequence ID" value="SJZ84406.1"/>
    <property type="molecule type" value="Genomic_DNA"/>
</dbReference>
<dbReference type="SMART" id="SM00481">
    <property type="entry name" value="POLIIIAc"/>
    <property type="match status" value="1"/>
</dbReference>
<evidence type="ECO:0000313" key="3">
    <source>
        <dbReference type="Proteomes" id="UP000243297"/>
    </source>
</evidence>
<reference evidence="3" key="1">
    <citation type="submission" date="2017-02" db="EMBL/GenBank/DDBJ databases">
        <authorList>
            <person name="Varghese N."/>
            <person name="Submissions S."/>
        </authorList>
    </citation>
    <scope>NUCLEOTIDE SEQUENCE [LARGE SCALE GENOMIC DNA]</scope>
    <source>
        <strain evidence="3">ATCC 25662</strain>
    </source>
</reference>
<dbReference type="GO" id="GO:0004534">
    <property type="term" value="F:5'-3' RNA exonuclease activity"/>
    <property type="evidence" value="ECO:0007669"/>
    <property type="project" value="TreeGrafter"/>
</dbReference>
<evidence type="ECO:0000313" key="2">
    <source>
        <dbReference type="EMBL" id="SJZ84406.1"/>
    </source>
</evidence>
<organism evidence="2 3">
    <name type="scientific">Anaerorhabdus furcosa</name>
    <dbReference type="NCBI Taxonomy" id="118967"/>
    <lineage>
        <taxon>Bacteria</taxon>
        <taxon>Bacillati</taxon>
        <taxon>Bacillota</taxon>
        <taxon>Erysipelotrichia</taxon>
        <taxon>Erysipelotrichales</taxon>
        <taxon>Erysipelotrichaceae</taxon>
        <taxon>Anaerorhabdus</taxon>
    </lineage>
</organism>
<keyword evidence="3" id="KW-1185">Reference proteome</keyword>
<dbReference type="OrthoDB" id="9804333at2"/>
<dbReference type="PANTHER" id="PTHR42924">
    <property type="entry name" value="EXONUCLEASE"/>
    <property type="match status" value="1"/>
</dbReference>
<accession>A0A1T4NZD0</accession>
<dbReference type="SUPFAM" id="SSF89550">
    <property type="entry name" value="PHP domain-like"/>
    <property type="match status" value="1"/>
</dbReference>
<proteinExistence type="predicted"/>
<dbReference type="InterPro" id="IPR004013">
    <property type="entry name" value="PHP_dom"/>
</dbReference>
<evidence type="ECO:0000259" key="1">
    <source>
        <dbReference type="SMART" id="SM00481"/>
    </source>
</evidence>
<sequence>MIKDFHMHSHYSDDGEYSPKELCEIAKASGISQIALTDHDSVHGVSEMIEEGTKLGLKVLPGIEVDCTFKGINFHLLVYNMDYQDQRYEEIKSYYLKENQKAAMKQVELLEDYLKIHINRDELKKIEKNGVLVPEDIGELLLKLPEFMESEFLLPYRENGNRSDNPFLNIYLDFFSQGKPAFVAGELLTVEHVLNIVKETHGTTVVAHPGLNFKGNDEIFTQLLDLGIQGIEVESNYHTPEQTQYYYKVAKDRQLIMTSGSDFHGKNKPAIKMGTFGNTIEGFINNLSD</sequence>
<dbReference type="CDD" id="cd07438">
    <property type="entry name" value="PHP_HisPPase_AMP"/>
    <property type="match status" value="1"/>
</dbReference>
<gene>
    <name evidence="2" type="ORF">SAMN02745191_1796</name>
</gene>
<protein>
    <recommendedName>
        <fullName evidence="1">Polymerase/histidinol phosphatase N-terminal domain-containing protein</fullName>
    </recommendedName>
</protein>
<dbReference type="Pfam" id="PF02811">
    <property type="entry name" value="PHP"/>
    <property type="match status" value="1"/>
</dbReference>
<dbReference type="STRING" id="118967.SAMN02745191_1796"/>
<dbReference type="RefSeq" id="WP_078712202.1">
    <property type="nucleotide sequence ID" value="NZ_FUWY01000005.1"/>
</dbReference>
<feature type="domain" description="Polymerase/histidinol phosphatase N-terminal" evidence="1">
    <location>
        <begin position="3"/>
        <end position="69"/>
    </location>
</feature>
<dbReference type="GO" id="GO:0035312">
    <property type="term" value="F:5'-3' DNA exonuclease activity"/>
    <property type="evidence" value="ECO:0007669"/>
    <property type="project" value="TreeGrafter"/>
</dbReference>
<dbReference type="InterPro" id="IPR003141">
    <property type="entry name" value="Pol/His_phosphatase_N"/>
</dbReference>
<dbReference type="InterPro" id="IPR052018">
    <property type="entry name" value="PHP_domain"/>
</dbReference>
<dbReference type="AlphaFoldDB" id="A0A1T4NZD0"/>
<dbReference type="Gene3D" id="1.10.150.650">
    <property type="match status" value="1"/>
</dbReference>